<dbReference type="Pfam" id="PF08708">
    <property type="entry name" value="PriCT_1"/>
    <property type="match status" value="1"/>
</dbReference>
<dbReference type="InterPro" id="IPR014820">
    <property type="entry name" value="PriCT_1"/>
</dbReference>
<dbReference type="Proteomes" id="UP000028006">
    <property type="component" value="Unassembled WGS sequence"/>
</dbReference>
<organism evidence="2 3">
    <name type="scientific">Endozoicomonas montiporae</name>
    <dbReference type="NCBI Taxonomy" id="1027273"/>
    <lineage>
        <taxon>Bacteria</taxon>
        <taxon>Pseudomonadati</taxon>
        <taxon>Pseudomonadota</taxon>
        <taxon>Gammaproteobacteria</taxon>
        <taxon>Oceanospirillales</taxon>
        <taxon>Endozoicomonadaceae</taxon>
        <taxon>Endozoicomonas</taxon>
    </lineage>
</organism>
<dbReference type="EMBL" id="JOKG01000010">
    <property type="protein sequence ID" value="KEQ11268.1"/>
    <property type="molecule type" value="Genomic_DNA"/>
</dbReference>
<reference evidence="2 3" key="1">
    <citation type="submission" date="2014-06" db="EMBL/GenBank/DDBJ databases">
        <title>Whole Genome Sequences of Three Symbiotic Endozoicomonas Bacteria.</title>
        <authorList>
            <person name="Neave M.J."/>
            <person name="Apprill A."/>
            <person name="Voolstra C.R."/>
        </authorList>
    </citation>
    <scope>NUCLEOTIDE SEQUENCE [LARGE SCALE GENOMIC DNA]</scope>
    <source>
        <strain evidence="2 3">LMG 24815</strain>
    </source>
</reference>
<dbReference type="Pfam" id="PF03090">
    <property type="entry name" value="Replicase"/>
    <property type="match status" value="1"/>
</dbReference>
<comment type="caution">
    <text evidence="2">The sequence shown here is derived from an EMBL/GenBank/DDBJ whole genome shotgun (WGS) entry which is preliminary data.</text>
</comment>
<accession>A0A081MYJ5</accession>
<dbReference type="InterPro" id="IPR004322">
    <property type="entry name" value="Plasmid_replicase_bac"/>
</dbReference>
<name>A0A081MYJ5_9GAMM</name>
<feature type="domain" description="Primase C-terminal 1" evidence="1">
    <location>
        <begin position="190"/>
        <end position="257"/>
    </location>
</feature>
<dbReference type="eggNOG" id="COG2197">
    <property type="taxonomic scope" value="Bacteria"/>
</dbReference>
<dbReference type="RefSeq" id="WP_034880167.1">
    <property type="nucleotide sequence ID" value="NZ_JOKG01000010.1"/>
</dbReference>
<dbReference type="Gene3D" id="1.10.340.50">
    <property type="match status" value="1"/>
</dbReference>
<keyword evidence="3" id="KW-1185">Reference proteome</keyword>
<dbReference type="AlphaFoldDB" id="A0A081MYJ5"/>
<sequence length="349" mass="40631">MQSLPLSQETENPPERKDSVDRFYELAPDKPYCTDDKASGLIIRSKDYAFARSYIQHNTIAMCHWLTFDQDHDNLTQWEDACLPQPNLIVRNLNNRKAHVSYAIESVCTSDAAYPKPMAYAQAIQEAYCERLQADPGYTGLITKNPLHEDWHLWELHSKVYKLGELADYVELKRRYWTRKRAVNYEHYGLGRNCALFHRLRYWAYDWVTYHRDEQGTTYVEWMQIVLVKAESYNDFPQPLPYGEIKSTAKSVGKWVWTEFFPKTKRKRRGAMADSFANSDLPLDLTTKQRLSARRTNETRKLATKEKIVDAIGQLTAAGKKVNKSSVSRVTGLSRQILSRSYAHLFINE</sequence>
<evidence type="ECO:0000313" key="2">
    <source>
        <dbReference type="EMBL" id="KEQ11268.1"/>
    </source>
</evidence>
<protein>
    <recommendedName>
        <fullName evidence="1">Primase C-terminal 1 domain-containing protein</fullName>
    </recommendedName>
</protein>
<proteinExistence type="predicted"/>
<gene>
    <name evidence="2" type="ORF">GZ77_26320</name>
</gene>
<evidence type="ECO:0000259" key="1">
    <source>
        <dbReference type="Pfam" id="PF08708"/>
    </source>
</evidence>
<evidence type="ECO:0000313" key="3">
    <source>
        <dbReference type="Proteomes" id="UP000028006"/>
    </source>
</evidence>